<keyword evidence="1" id="KW-0812">Transmembrane</keyword>
<dbReference type="PANTHER" id="PTHR42709">
    <property type="entry name" value="ALKALINE PHOSPHATASE LIKE PROTEIN"/>
    <property type="match status" value="1"/>
</dbReference>
<dbReference type="OrthoDB" id="5419086at2"/>
<feature type="domain" description="VTT" evidence="2">
    <location>
        <begin position="29"/>
        <end position="139"/>
    </location>
</feature>
<proteinExistence type="predicted"/>
<dbReference type="RefSeq" id="WP_103114760.1">
    <property type="nucleotide sequence ID" value="NZ_PPFX01000008.1"/>
</dbReference>
<accession>A0A2K2HC49</accession>
<dbReference type="InterPro" id="IPR032816">
    <property type="entry name" value="VTT_dom"/>
</dbReference>
<organism evidence="3 4">
    <name type="scientific">Geothermobacter hydrogeniphilus</name>
    <dbReference type="NCBI Taxonomy" id="1969733"/>
    <lineage>
        <taxon>Bacteria</taxon>
        <taxon>Pseudomonadati</taxon>
        <taxon>Thermodesulfobacteriota</taxon>
        <taxon>Desulfuromonadia</taxon>
        <taxon>Desulfuromonadales</taxon>
        <taxon>Geothermobacteraceae</taxon>
        <taxon>Geothermobacter</taxon>
    </lineage>
</organism>
<comment type="caution">
    <text evidence="3">The sequence shown here is derived from an EMBL/GenBank/DDBJ whole genome shotgun (WGS) entry which is preliminary data.</text>
</comment>
<protein>
    <recommendedName>
        <fullName evidence="2">VTT domain-containing protein</fullName>
    </recommendedName>
</protein>
<reference evidence="3 4" key="1">
    <citation type="journal article" date="2018" name="Genome Announc.">
        <title>Genome Sequence of Geothermobacter sp. HR-1 Iron Reducer from the Loihi Seamount.</title>
        <authorList>
            <person name="Smith H."/>
            <person name="Abuyen K."/>
            <person name="Tremblay J."/>
            <person name="Savalia P."/>
            <person name="Perez-Rodriguez I."/>
            <person name="Emerson D."/>
            <person name="Tully B."/>
            <person name="Amend J."/>
        </authorList>
    </citation>
    <scope>NUCLEOTIDE SEQUENCE [LARGE SCALE GENOMIC DNA]</scope>
    <source>
        <strain evidence="3 4">HR-1</strain>
    </source>
</reference>
<name>A0A2K2HC49_9BACT</name>
<evidence type="ECO:0000256" key="1">
    <source>
        <dbReference type="SAM" id="Phobius"/>
    </source>
</evidence>
<keyword evidence="1" id="KW-1133">Transmembrane helix</keyword>
<dbReference type="EMBL" id="PPFX01000008">
    <property type="protein sequence ID" value="PNU20821.1"/>
    <property type="molecule type" value="Genomic_DNA"/>
</dbReference>
<dbReference type="PANTHER" id="PTHR42709:SF4">
    <property type="entry name" value="INNER MEMBRANE PROTEIN YQAA"/>
    <property type="match status" value="1"/>
</dbReference>
<evidence type="ECO:0000313" key="3">
    <source>
        <dbReference type="EMBL" id="PNU20821.1"/>
    </source>
</evidence>
<evidence type="ECO:0000259" key="2">
    <source>
        <dbReference type="Pfam" id="PF09335"/>
    </source>
</evidence>
<feature type="transmembrane region" description="Helical" evidence="1">
    <location>
        <begin position="44"/>
        <end position="69"/>
    </location>
</feature>
<dbReference type="InterPro" id="IPR051311">
    <property type="entry name" value="DedA_domain"/>
</dbReference>
<dbReference type="Pfam" id="PF09335">
    <property type="entry name" value="VTT_dom"/>
    <property type="match status" value="1"/>
</dbReference>
<dbReference type="Proteomes" id="UP000236340">
    <property type="component" value="Unassembled WGS sequence"/>
</dbReference>
<sequence length="150" mass="16318">MPEQWLLQHGLPALFLLSFAASTLLPLGSEWLLVALLAVGKDPLACVLAATVGNTLGALTSYLIGFYGADWLSKRVLRITPAHQRRAARWYQRFGSWSLLFSWLPIIGDTLCLLAGYCRVPVPWFLLLTGTGKGARYLSVAGLAGLFISA</sequence>
<gene>
    <name evidence="3" type="ORF">C2E25_05400</name>
</gene>
<feature type="transmembrane region" description="Helical" evidence="1">
    <location>
        <begin position="94"/>
        <end position="117"/>
    </location>
</feature>
<dbReference type="AlphaFoldDB" id="A0A2K2HC49"/>
<evidence type="ECO:0000313" key="4">
    <source>
        <dbReference type="Proteomes" id="UP000236340"/>
    </source>
</evidence>
<keyword evidence="1" id="KW-0472">Membrane</keyword>